<dbReference type="RefSeq" id="WP_002338158.1">
    <property type="nucleotide sequence ID" value="NZ_KY290886.1"/>
</dbReference>
<dbReference type="InterPro" id="IPR013610">
    <property type="entry name" value="ArdC_N"/>
</dbReference>
<dbReference type="AlphaFoldDB" id="A0A2H4HIB1"/>
<name>A0A2H4HIB1_ENTFL</name>
<sequence>MAYKKGNWKPKTKEQKQKELDDLIKASNSKIEQYQSNPEDMIEFAKFMSKIHNYSPLNLSLIDEGFEGAIAVASYDGWKKLGFQVKAKEKGIGIYAHAPVTVFIDENGEEKTLKEATSEQKEKIKNGELRSKKIKHFKKGYVFDISQTNATEADLPKIFPNRVWNFNIDGELSVSQLEKGVNHLAESMNISIKDMNESGRGEMGSARGEYIQYVDGREEIVLNSRNSRTQNLTTSIHELAHKKLHNKNEHGSSYSIPIKEFQAEMTSFIVCHNYGIDTSDFTIPYIANWTKNNEKIDPKNFRQIMQEVRETSIDFISTIDKKVLEEQQTAFNALKNSFVPNENKEQIQQKSDLEFHNFYDSTINDPDRTIHGSYLEAMVDYYRGKYGENSIELTHSNYDVTAKIGENYVTYYSDTKQFDVCDVYGVVFENPSENKNDRLLLDRSPENCDYVEKFVVESLKACENHELKNDTLKLSEPLRSVVINEAVYNLSENANNYYNEKCWQEEIENQTNINDVKELNSCMTAEDFYESHKQEIENTITDFESVSGTNLRDTIDNESYKEVASVVAYKLVATKVKYEMDEGTFKIPENSNLEKPTVKTAERSFEME</sequence>
<reference evidence="3" key="1">
    <citation type="submission" date="2016-12" db="EMBL/GenBank/DDBJ databases">
        <title>Genetic characterization of cointegrate plasmids responsible for the mobilization of pRUM-like and pLAG, via pHTbeta, from Enterococcus faecium to E. faecalis.</title>
        <authorList>
            <person name="Di Sante L."/>
            <person name="Morroni G."/>
            <person name="Vignaroli C."/>
            <person name="Brenciani A."/>
        </authorList>
    </citation>
    <scope>NUCLEOTIDE SEQUENCE</scope>
    <source>
        <strain evidence="3">Transconjugant T4</strain>
        <plasmid evidence="3">pJH-T4</plasmid>
    </source>
</reference>
<dbReference type="InterPro" id="IPR010359">
    <property type="entry name" value="IrrE_HExxH"/>
</dbReference>
<evidence type="ECO:0000313" key="3">
    <source>
        <dbReference type="EMBL" id="ARQ19177.1"/>
    </source>
</evidence>
<protein>
    <submittedName>
        <fullName evidence="3">Uncharacterized protein</fullName>
    </submittedName>
</protein>
<dbReference type="Pfam" id="PF08401">
    <property type="entry name" value="ArdcN"/>
    <property type="match status" value="1"/>
</dbReference>
<feature type="domain" description="IrrE N-terminal-like" evidence="1">
    <location>
        <begin position="204"/>
        <end position="266"/>
    </location>
</feature>
<keyword evidence="3" id="KW-0614">Plasmid</keyword>
<proteinExistence type="predicted"/>
<dbReference type="EMBL" id="KY290886">
    <property type="protein sequence ID" value="ARQ19177.1"/>
    <property type="molecule type" value="Genomic_DNA"/>
</dbReference>
<evidence type="ECO:0000259" key="1">
    <source>
        <dbReference type="Pfam" id="PF06114"/>
    </source>
</evidence>
<dbReference type="Pfam" id="PF06114">
    <property type="entry name" value="Peptidase_M78"/>
    <property type="match status" value="1"/>
</dbReference>
<evidence type="ECO:0000259" key="2">
    <source>
        <dbReference type="Pfam" id="PF08401"/>
    </source>
</evidence>
<organism evidence="3">
    <name type="scientific">Enterococcus faecalis</name>
    <name type="common">Streptococcus faecalis</name>
    <dbReference type="NCBI Taxonomy" id="1351"/>
    <lineage>
        <taxon>Bacteria</taxon>
        <taxon>Bacillati</taxon>
        <taxon>Bacillota</taxon>
        <taxon>Bacilli</taxon>
        <taxon>Lactobacillales</taxon>
        <taxon>Enterococcaceae</taxon>
        <taxon>Enterococcus</taxon>
    </lineage>
</organism>
<feature type="domain" description="N-terminal" evidence="2">
    <location>
        <begin position="20"/>
        <end position="143"/>
    </location>
</feature>
<dbReference type="GO" id="GO:0003697">
    <property type="term" value="F:single-stranded DNA binding"/>
    <property type="evidence" value="ECO:0007669"/>
    <property type="project" value="InterPro"/>
</dbReference>
<geneLocation type="plasmid" evidence="3">
    <name>pJH-T4</name>
</geneLocation>
<accession>A0A2H4HIB1</accession>